<dbReference type="AlphaFoldDB" id="A0A845FCU1"/>
<reference evidence="2 3" key="1">
    <citation type="submission" date="2019-11" db="EMBL/GenBank/DDBJ databases">
        <title>Genome sequences of 17 halophilic strains isolated from different environments.</title>
        <authorList>
            <person name="Furrow R.E."/>
        </authorList>
    </citation>
    <scope>NUCLEOTIDE SEQUENCE [LARGE SCALE GENOMIC DNA]</scope>
    <source>
        <strain evidence="2 3">SL-4</strain>
    </source>
</reference>
<dbReference type="EMBL" id="WMFA01000004">
    <property type="protein sequence ID" value="MYL71618.1"/>
    <property type="molecule type" value="Genomic_DNA"/>
</dbReference>
<evidence type="ECO:0000256" key="1">
    <source>
        <dbReference type="SAM" id="Phobius"/>
    </source>
</evidence>
<sequence length="93" mass="10148">MMSKKSLSISSALMFILPVFPLLAGLTRLGNDIFTAVLNIRNFSPLIFGVLGLVAGLFGIKGSKIVSLVVLNLRVAFLTQGLYYFVDWNKLSP</sequence>
<feature type="transmembrane region" description="Helical" evidence="1">
    <location>
        <begin position="40"/>
        <end position="58"/>
    </location>
</feature>
<comment type="caution">
    <text evidence="2">The sequence shown here is derived from an EMBL/GenBank/DDBJ whole genome shotgun (WGS) entry which is preliminary data.</text>
</comment>
<dbReference type="OrthoDB" id="2885998at2"/>
<keyword evidence="1" id="KW-1133">Transmembrane helix</keyword>
<dbReference type="RefSeq" id="WP_160914438.1">
    <property type="nucleotide sequence ID" value="NZ_WMFA01000004.1"/>
</dbReference>
<dbReference type="Proteomes" id="UP000450457">
    <property type="component" value="Unassembled WGS sequence"/>
</dbReference>
<proteinExistence type="predicted"/>
<gene>
    <name evidence="2" type="ORF">GLW00_12190</name>
</gene>
<accession>A0A845FCU1</accession>
<protein>
    <submittedName>
        <fullName evidence="2">Uncharacterized protein</fullName>
    </submittedName>
</protein>
<dbReference type="GeneID" id="78007764"/>
<evidence type="ECO:0000313" key="2">
    <source>
        <dbReference type="EMBL" id="MYL71618.1"/>
    </source>
</evidence>
<feature type="transmembrane region" description="Helical" evidence="1">
    <location>
        <begin position="65"/>
        <end position="86"/>
    </location>
</feature>
<name>A0A845FCU1_9BACI</name>
<keyword evidence="1" id="KW-0472">Membrane</keyword>
<keyword evidence="1" id="KW-0812">Transmembrane</keyword>
<organism evidence="2 3">
    <name type="scientific">Halobacillus litoralis</name>
    <dbReference type="NCBI Taxonomy" id="45668"/>
    <lineage>
        <taxon>Bacteria</taxon>
        <taxon>Bacillati</taxon>
        <taxon>Bacillota</taxon>
        <taxon>Bacilli</taxon>
        <taxon>Bacillales</taxon>
        <taxon>Bacillaceae</taxon>
        <taxon>Halobacillus</taxon>
    </lineage>
</organism>
<evidence type="ECO:0000313" key="3">
    <source>
        <dbReference type="Proteomes" id="UP000450457"/>
    </source>
</evidence>